<organism evidence="7 8">
    <name type="scientific">Sedimentibacter hydroxybenzoicus DSM 7310</name>
    <dbReference type="NCBI Taxonomy" id="1123245"/>
    <lineage>
        <taxon>Bacteria</taxon>
        <taxon>Bacillati</taxon>
        <taxon>Bacillota</taxon>
        <taxon>Tissierellia</taxon>
        <taxon>Sedimentibacter</taxon>
    </lineage>
</organism>
<keyword evidence="4 6" id="KW-1133">Transmembrane helix</keyword>
<dbReference type="Pfam" id="PF01027">
    <property type="entry name" value="Bax1-I"/>
    <property type="match status" value="1"/>
</dbReference>
<evidence type="ECO:0000256" key="6">
    <source>
        <dbReference type="RuleBase" id="RU004379"/>
    </source>
</evidence>
<dbReference type="CDD" id="cd10432">
    <property type="entry name" value="BI-1-like_bacterial"/>
    <property type="match status" value="1"/>
</dbReference>
<evidence type="ECO:0000256" key="5">
    <source>
        <dbReference type="ARBA" id="ARBA00023136"/>
    </source>
</evidence>
<sequence>MDRYYYNEYSNNNLINKVLVEFFALLLICTVGMVFGLMFVPPQFAFIAGIGSLIVLIIAAVTKRREFKPLSRLNCFSVAFLMGISLYPTLMYYWSVMGSFLVLVSLGITTAIFGGLALYSSQTKRDFTFLGGTLFAGLIALILISLVGFFIRSDIYHLAIAWLGILIFSGYVLYDISMIKNRPFTEGDVPAIALNLFLDFINIFIYVLRIVSRFSRRD</sequence>
<evidence type="ECO:0000256" key="2">
    <source>
        <dbReference type="ARBA" id="ARBA00010350"/>
    </source>
</evidence>
<keyword evidence="8" id="KW-1185">Reference proteome</keyword>
<accession>A0A974BHG9</accession>
<reference evidence="7" key="1">
    <citation type="submission" date="2020-07" db="EMBL/GenBank/DDBJ databases">
        <title>Genomic analysis of a strain of Sedimentibacter Hydroxybenzoicus DSM7310.</title>
        <authorList>
            <person name="Ma S."/>
        </authorList>
    </citation>
    <scope>NUCLEOTIDE SEQUENCE</scope>
    <source>
        <strain evidence="7">DSM 7310</strain>
    </source>
</reference>
<dbReference type="PANTHER" id="PTHR23291">
    <property type="entry name" value="BAX INHIBITOR-RELATED"/>
    <property type="match status" value="1"/>
</dbReference>
<dbReference type="PANTHER" id="PTHR23291:SF50">
    <property type="entry name" value="PROTEIN LIFEGUARD 4"/>
    <property type="match status" value="1"/>
</dbReference>
<evidence type="ECO:0000313" key="8">
    <source>
        <dbReference type="Proteomes" id="UP000611629"/>
    </source>
</evidence>
<proteinExistence type="inferred from homology"/>
<feature type="transmembrane region" description="Helical" evidence="6">
    <location>
        <begin position="155"/>
        <end position="177"/>
    </location>
</feature>
<dbReference type="EMBL" id="JACBNQ010000002">
    <property type="protein sequence ID" value="NYB73259.1"/>
    <property type="molecule type" value="Genomic_DNA"/>
</dbReference>
<dbReference type="Proteomes" id="UP000611629">
    <property type="component" value="Unassembled WGS sequence"/>
</dbReference>
<feature type="transmembrane region" description="Helical" evidence="6">
    <location>
        <begin position="73"/>
        <end position="94"/>
    </location>
</feature>
<comment type="caution">
    <text evidence="7">The sequence shown here is derived from an EMBL/GenBank/DDBJ whole genome shotgun (WGS) entry which is preliminary data.</text>
</comment>
<protein>
    <submittedName>
        <fullName evidence="7">Bax inhibitor-1/YccA family protein</fullName>
    </submittedName>
</protein>
<evidence type="ECO:0000256" key="1">
    <source>
        <dbReference type="ARBA" id="ARBA00004141"/>
    </source>
</evidence>
<comment type="subcellular location">
    <subcellularLocation>
        <location evidence="1">Membrane</location>
        <topology evidence="1">Multi-pass membrane protein</topology>
    </subcellularLocation>
</comment>
<gene>
    <name evidence="7" type="ORF">HZF24_03805</name>
</gene>
<dbReference type="AlphaFoldDB" id="A0A974BHG9"/>
<keyword evidence="5 6" id="KW-0472">Membrane</keyword>
<dbReference type="InterPro" id="IPR006214">
    <property type="entry name" value="Bax_inhibitor_1-related"/>
</dbReference>
<dbReference type="GO" id="GO:0016020">
    <property type="term" value="C:membrane"/>
    <property type="evidence" value="ECO:0007669"/>
    <property type="project" value="UniProtKB-SubCell"/>
</dbReference>
<comment type="similarity">
    <text evidence="2 6">Belongs to the BI1 family.</text>
</comment>
<evidence type="ECO:0000256" key="3">
    <source>
        <dbReference type="ARBA" id="ARBA00022692"/>
    </source>
</evidence>
<keyword evidence="3 6" id="KW-0812">Transmembrane</keyword>
<evidence type="ECO:0000313" key="7">
    <source>
        <dbReference type="EMBL" id="NYB73259.1"/>
    </source>
</evidence>
<feature type="transmembrane region" description="Helical" evidence="6">
    <location>
        <begin position="127"/>
        <end position="149"/>
    </location>
</feature>
<feature type="transmembrane region" description="Helical" evidence="6">
    <location>
        <begin position="189"/>
        <end position="208"/>
    </location>
</feature>
<feature type="transmembrane region" description="Helical" evidence="6">
    <location>
        <begin position="100"/>
        <end position="120"/>
    </location>
</feature>
<feature type="transmembrane region" description="Helical" evidence="6">
    <location>
        <begin position="18"/>
        <end position="38"/>
    </location>
</feature>
<feature type="transmembrane region" description="Helical" evidence="6">
    <location>
        <begin position="44"/>
        <end position="61"/>
    </location>
</feature>
<evidence type="ECO:0000256" key="4">
    <source>
        <dbReference type="ARBA" id="ARBA00022989"/>
    </source>
</evidence>
<dbReference type="RefSeq" id="WP_179236942.1">
    <property type="nucleotide sequence ID" value="NZ_JACBNQ010000002.1"/>
</dbReference>
<name>A0A974BHG9_SEDHY</name>